<gene>
    <name evidence="4" type="ORF">WN55_08502</name>
</gene>
<feature type="signal peptide" evidence="3">
    <location>
        <begin position="1"/>
        <end position="17"/>
    </location>
</feature>
<proteinExistence type="predicted"/>
<sequence length="114" mass="12356">MWMTFVSGLQAVASASADDAAKAATEGDSTLPPDTIPNFEGKLPTTQELLEMLESMTDISDEEKTTLREDLLKNIRGIGEAADNGWTMEAMILLSLLSVVALIFGKYHVLPVKQ</sequence>
<reference evidence="4 5" key="1">
    <citation type="submission" date="2015-07" db="EMBL/GenBank/DDBJ databases">
        <title>The genome of Dufourea novaeangliae.</title>
        <authorList>
            <person name="Pan H."/>
            <person name="Kapheim K."/>
        </authorList>
    </citation>
    <scope>NUCLEOTIDE SEQUENCE [LARGE SCALE GENOMIC DNA]</scope>
    <source>
        <strain evidence="4">0120121106</strain>
        <tissue evidence="4">Whole body</tissue>
    </source>
</reference>
<keyword evidence="2" id="KW-1133">Transmembrane helix</keyword>
<evidence type="ECO:0000313" key="5">
    <source>
        <dbReference type="Proteomes" id="UP000076502"/>
    </source>
</evidence>
<feature type="transmembrane region" description="Helical" evidence="2">
    <location>
        <begin position="90"/>
        <end position="109"/>
    </location>
</feature>
<organism evidence="4 5">
    <name type="scientific">Dufourea novaeangliae</name>
    <name type="common">Sweat bee</name>
    <dbReference type="NCBI Taxonomy" id="178035"/>
    <lineage>
        <taxon>Eukaryota</taxon>
        <taxon>Metazoa</taxon>
        <taxon>Ecdysozoa</taxon>
        <taxon>Arthropoda</taxon>
        <taxon>Hexapoda</taxon>
        <taxon>Insecta</taxon>
        <taxon>Pterygota</taxon>
        <taxon>Neoptera</taxon>
        <taxon>Endopterygota</taxon>
        <taxon>Hymenoptera</taxon>
        <taxon>Apocrita</taxon>
        <taxon>Aculeata</taxon>
        <taxon>Apoidea</taxon>
        <taxon>Anthophila</taxon>
        <taxon>Halictidae</taxon>
        <taxon>Rophitinae</taxon>
        <taxon>Dufourea</taxon>
    </lineage>
</organism>
<keyword evidence="3" id="KW-0732">Signal</keyword>
<name>A0A154P7M5_DUFNO</name>
<keyword evidence="2" id="KW-0812">Transmembrane</keyword>
<feature type="region of interest" description="Disordered" evidence="1">
    <location>
        <begin position="21"/>
        <end position="40"/>
    </location>
</feature>
<dbReference type="OrthoDB" id="8048189at2759"/>
<accession>A0A154P7M5</accession>
<protein>
    <submittedName>
        <fullName evidence="4">Uncharacterized protein</fullName>
    </submittedName>
</protein>
<evidence type="ECO:0000313" key="4">
    <source>
        <dbReference type="EMBL" id="KZC07120.1"/>
    </source>
</evidence>
<dbReference type="AlphaFoldDB" id="A0A154P7M5"/>
<evidence type="ECO:0000256" key="2">
    <source>
        <dbReference type="SAM" id="Phobius"/>
    </source>
</evidence>
<keyword evidence="2" id="KW-0472">Membrane</keyword>
<dbReference type="EMBL" id="KQ434822">
    <property type="protein sequence ID" value="KZC07120.1"/>
    <property type="molecule type" value="Genomic_DNA"/>
</dbReference>
<feature type="chain" id="PRO_5007599362" evidence="3">
    <location>
        <begin position="18"/>
        <end position="114"/>
    </location>
</feature>
<keyword evidence="5" id="KW-1185">Reference proteome</keyword>
<dbReference type="Proteomes" id="UP000076502">
    <property type="component" value="Unassembled WGS sequence"/>
</dbReference>
<evidence type="ECO:0000256" key="3">
    <source>
        <dbReference type="SAM" id="SignalP"/>
    </source>
</evidence>
<evidence type="ECO:0000256" key="1">
    <source>
        <dbReference type="SAM" id="MobiDB-lite"/>
    </source>
</evidence>